<protein>
    <submittedName>
        <fullName evidence="1">Uncharacterized protein</fullName>
    </submittedName>
</protein>
<dbReference type="AlphaFoldDB" id="A0A9D4IVU6"/>
<dbReference type="EMBL" id="JAIWYP010000008">
    <property type="protein sequence ID" value="KAH3788705.1"/>
    <property type="molecule type" value="Genomic_DNA"/>
</dbReference>
<comment type="caution">
    <text evidence="1">The sequence shown here is derived from an EMBL/GenBank/DDBJ whole genome shotgun (WGS) entry which is preliminary data.</text>
</comment>
<gene>
    <name evidence="1" type="ORF">DPMN_166853</name>
</gene>
<organism evidence="1 2">
    <name type="scientific">Dreissena polymorpha</name>
    <name type="common">Zebra mussel</name>
    <name type="synonym">Mytilus polymorpha</name>
    <dbReference type="NCBI Taxonomy" id="45954"/>
    <lineage>
        <taxon>Eukaryota</taxon>
        <taxon>Metazoa</taxon>
        <taxon>Spiralia</taxon>
        <taxon>Lophotrochozoa</taxon>
        <taxon>Mollusca</taxon>
        <taxon>Bivalvia</taxon>
        <taxon>Autobranchia</taxon>
        <taxon>Heteroconchia</taxon>
        <taxon>Euheterodonta</taxon>
        <taxon>Imparidentia</taxon>
        <taxon>Neoheterodontei</taxon>
        <taxon>Myida</taxon>
        <taxon>Dreissenoidea</taxon>
        <taxon>Dreissenidae</taxon>
        <taxon>Dreissena</taxon>
    </lineage>
</organism>
<reference evidence="1" key="2">
    <citation type="submission" date="2020-11" db="EMBL/GenBank/DDBJ databases">
        <authorList>
            <person name="McCartney M.A."/>
            <person name="Auch B."/>
            <person name="Kono T."/>
            <person name="Mallez S."/>
            <person name="Becker A."/>
            <person name="Gohl D.M."/>
            <person name="Silverstein K.A.T."/>
            <person name="Koren S."/>
            <person name="Bechman K.B."/>
            <person name="Herman A."/>
            <person name="Abrahante J.E."/>
            <person name="Garbe J."/>
        </authorList>
    </citation>
    <scope>NUCLEOTIDE SEQUENCE</scope>
    <source>
        <strain evidence="1">Duluth1</strain>
        <tissue evidence="1">Whole animal</tissue>
    </source>
</reference>
<name>A0A9D4IVU6_DREPO</name>
<accession>A0A9D4IVU6</accession>
<evidence type="ECO:0000313" key="2">
    <source>
        <dbReference type="Proteomes" id="UP000828390"/>
    </source>
</evidence>
<sequence>MDTVESVSCEELVLGVYGGDNENAPQVGSEPTNSRLLGGHLIHYTTAYMPEFFRSKAGHSIKNCRDI</sequence>
<reference evidence="1" key="1">
    <citation type="journal article" date="2019" name="bioRxiv">
        <title>The Genome of the Zebra Mussel, Dreissena polymorpha: A Resource for Invasive Species Research.</title>
        <authorList>
            <person name="McCartney M.A."/>
            <person name="Auch B."/>
            <person name="Kono T."/>
            <person name="Mallez S."/>
            <person name="Zhang Y."/>
            <person name="Obille A."/>
            <person name="Becker A."/>
            <person name="Abrahante J.E."/>
            <person name="Garbe J."/>
            <person name="Badalamenti J.P."/>
            <person name="Herman A."/>
            <person name="Mangelson H."/>
            <person name="Liachko I."/>
            <person name="Sullivan S."/>
            <person name="Sone E.D."/>
            <person name="Koren S."/>
            <person name="Silverstein K.A.T."/>
            <person name="Beckman K.B."/>
            <person name="Gohl D.M."/>
        </authorList>
    </citation>
    <scope>NUCLEOTIDE SEQUENCE</scope>
    <source>
        <strain evidence="1">Duluth1</strain>
        <tissue evidence="1">Whole animal</tissue>
    </source>
</reference>
<dbReference type="Proteomes" id="UP000828390">
    <property type="component" value="Unassembled WGS sequence"/>
</dbReference>
<proteinExistence type="predicted"/>
<evidence type="ECO:0000313" key="1">
    <source>
        <dbReference type="EMBL" id="KAH3788705.1"/>
    </source>
</evidence>
<keyword evidence="2" id="KW-1185">Reference proteome</keyword>